<protein>
    <submittedName>
        <fullName evidence="2">Type I restriction enzyme HsdR N-terminal domain-containing protein</fullName>
    </submittedName>
</protein>
<dbReference type="Pfam" id="PF13588">
    <property type="entry name" value="HSDR_N_2"/>
    <property type="match status" value="1"/>
</dbReference>
<name>A0A923N8W2_9BACT</name>
<organism evidence="2 3">
    <name type="scientific">Pontibacter cellulosilyticus</name>
    <dbReference type="NCBI Taxonomy" id="1720253"/>
    <lineage>
        <taxon>Bacteria</taxon>
        <taxon>Pseudomonadati</taxon>
        <taxon>Bacteroidota</taxon>
        <taxon>Cytophagia</taxon>
        <taxon>Cytophagales</taxon>
        <taxon>Hymenobacteraceae</taxon>
        <taxon>Pontibacter</taxon>
    </lineage>
</organism>
<sequence length="148" mass="17185">MEALNLPPFDYKITKSGANYLIFDALRRKNVVLTPEEWVRQHFVHYLTGALGYPKSLISIERGTSYNTLQKRTDLCVYSNEGKPHLLVECKAAYVPITQDVVKQVSVYNQTLQAKYVVITNGLQHYCWQVDFETRRFEPLQEIPTFQP</sequence>
<gene>
    <name evidence="2" type="ORF">H8S84_16010</name>
</gene>
<evidence type="ECO:0000313" key="3">
    <source>
        <dbReference type="Proteomes" id="UP000603640"/>
    </source>
</evidence>
<keyword evidence="3" id="KW-1185">Reference proteome</keyword>
<evidence type="ECO:0000313" key="2">
    <source>
        <dbReference type="EMBL" id="MBC5994354.1"/>
    </source>
</evidence>
<comment type="caution">
    <text evidence="2">The sequence shown here is derived from an EMBL/GenBank/DDBJ whole genome shotgun (WGS) entry which is preliminary data.</text>
</comment>
<proteinExistence type="predicted"/>
<dbReference type="EMBL" id="JACRVF010000005">
    <property type="protein sequence ID" value="MBC5994354.1"/>
    <property type="molecule type" value="Genomic_DNA"/>
</dbReference>
<accession>A0A923N8W2</accession>
<dbReference type="AlphaFoldDB" id="A0A923N8W2"/>
<dbReference type="InterPro" id="IPR029464">
    <property type="entry name" value="HSDR_N"/>
</dbReference>
<dbReference type="Proteomes" id="UP000603640">
    <property type="component" value="Unassembled WGS sequence"/>
</dbReference>
<feature type="domain" description="Type I restriction enzyme R protein N-terminal" evidence="1">
    <location>
        <begin position="35"/>
        <end position="144"/>
    </location>
</feature>
<evidence type="ECO:0000259" key="1">
    <source>
        <dbReference type="Pfam" id="PF13588"/>
    </source>
</evidence>
<dbReference type="RefSeq" id="WP_187068386.1">
    <property type="nucleotide sequence ID" value="NZ_JACRVF010000005.1"/>
</dbReference>
<dbReference type="Gene3D" id="3.90.1570.30">
    <property type="match status" value="1"/>
</dbReference>
<reference evidence="2" key="1">
    <citation type="submission" date="2020-08" db="EMBL/GenBank/DDBJ databases">
        <title>Pontibacter sp. SD6 16S ribosomal RNA gene Genome sequencing and assembly.</title>
        <authorList>
            <person name="Kang M."/>
        </authorList>
    </citation>
    <scope>NUCLEOTIDE SEQUENCE</scope>
    <source>
        <strain evidence="2">SD6</strain>
    </source>
</reference>